<dbReference type="Pfam" id="PF02274">
    <property type="entry name" value="ADI"/>
    <property type="match status" value="2"/>
</dbReference>
<dbReference type="Gene3D" id="3.75.10.10">
    <property type="entry name" value="L-arginine/glycine Amidinotransferase, Chain A"/>
    <property type="match status" value="1"/>
</dbReference>
<accession>A0A974BGS5</accession>
<sequence>MEYGCQSMVGKIKSVLLKRPSEAFVSQDHLNSNYEKFCYFGCPDYEKAVKEYEDFEKIIIDYVENVFYLPQDERAGLDSIYTHDPLKVTSKGAIYFPMGKELRSKEYLVTEEYLKSIGVPTLGYIKSPGKMEGGDVVWLDERTVAIGRGYRTNDEGIRQFKELVKDIVDEVIVVSMPHGEGTDACLHLMSVISMVDKDLAVVYSKYMPVFFRELLVERGMKLIEVNDKEYDYLGSNVLALAPRVCIVLEGNPEVKQKLIEEGCTVYAYEGHEMSYRGTGGPTCLTHPITRL</sequence>
<name>A0A974BGS5_SEDHY</name>
<dbReference type="AlphaFoldDB" id="A0A974BGS5"/>
<comment type="caution">
    <text evidence="1">The sequence shown here is derived from an EMBL/GenBank/DDBJ whole genome shotgun (WGS) entry which is preliminary data.</text>
</comment>
<dbReference type="EMBL" id="JACBNQ010000001">
    <property type="protein sequence ID" value="NYB72646.1"/>
    <property type="molecule type" value="Genomic_DNA"/>
</dbReference>
<dbReference type="PANTHER" id="PTHR47271:SF2">
    <property type="entry name" value="ARGININE DEIMINASE"/>
    <property type="match status" value="1"/>
</dbReference>
<dbReference type="GO" id="GO:0016990">
    <property type="term" value="F:arginine deiminase activity"/>
    <property type="evidence" value="ECO:0007669"/>
    <property type="project" value="TreeGrafter"/>
</dbReference>
<dbReference type="PANTHER" id="PTHR47271">
    <property type="entry name" value="ARGININE DEIMINASE"/>
    <property type="match status" value="1"/>
</dbReference>
<evidence type="ECO:0000313" key="2">
    <source>
        <dbReference type="Proteomes" id="UP000611629"/>
    </source>
</evidence>
<gene>
    <name evidence="1" type="ORF">HZF24_00665</name>
</gene>
<evidence type="ECO:0000313" key="1">
    <source>
        <dbReference type="EMBL" id="NYB72646.1"/>
    </source>
</evidence>
<dbReference type="Proteomes" id="UP000611629">
    <property type="component" value="Unassembled WGS sequence"/>
</dbReference>
<reference evidence="1" key="1">
    <citation type="submission" date="2020-07" db="EMBL/GenBank/DDBJ databases">
        <title>Genomic analysis of a strain of Sedimentibacter Hydroxybenzoicus DSM7310.</title>
        <authorList>
            <person name="Ma S."/>
        </authorList>
    </citation>
    <scope>NUCLEOTIDE SEQUENCE</scope>
    <source>
        <strain evidence="1">DSM 7310</strain>
    </source>
</reference>
<keyword evidence="2" id="KW-1185">Reference proteome</keyword>
<dbReference type="SUPFAM" id="SSF55909">
    <property type="entry name" value="Pentein"/>
    <property type="match status" value="1"/>
</dbReference>
<dbReference type="GO" id="GO:0019546">
    <property type="term" value="P:L-arginine deiminase pathway"/>
    <property type="evidence" value="ECO:0007669"/>
    <property type="project" value="TreeGrafter"/>
</dbReference>
<proteinExistence type="predicted"/>
<dbReference type="RefSeq" id="WP_179236331.1">
    <property type="nucleotide sequence ID" value="NZ_JACBNQ010000001.1"/>
</dbReference>
<organism evidence="1 2">
    <name type="scientific">Sedimentibacter hydroxybenzoicus DSM 7310</name>
    <dbReference type="NCBI Taxonomy" id="1123245"/>
    <lineage>
        <taxon>Bacteria</taxon>
        <taxon>Bacillati</taxon>
        <taxon>Bacillota</taxon>
        <taxon>Tissierellia</taxon>
        <taxon>Sedimentibacter</taxon>
    </lineage>
</organism>
<protein>
    <submittedName>
        <fullName evidence="1">Amidinotransferase</fullName>
    </submittedName>
</protein>